<dbReference type="InterPro" id="IPR005260">
    <property type="entry name" value="Asp_kin_monofn"/>
</dbReference>
<evidence type="ECO:0000256" key="4">
    <source>
        <dbReference type="ARBA" id="ARBA00022777"/>
    </source>
</evidence>
<dbReference type="InterPro" id="IPR018042">
    <property type="entry name" value="Aspartate_kinase_CS"/>
</dbReference>
<comment type="catalytic activity">
    <reaction evidence="6 7">
        <text>L-aspartate + ATP = 4-phospho-L-aspartate + ADP</text>
        <dbReference type="Rhea" id="RHEA:23776"/>
        <dbReference type="ChEBI" id="CHEBI:29991"/>
        <dbReference type="ChEBI" id="CHEBI:30616"/>
        <dbReference type="ChEBI" id="CHEBI:57535"/>
        <dbReference type="ChEBI" id="CHEBI:456216"/>
        <dbReference type="EC" id="2.7.2.4"/>
    </reaction>
</comment>
<evidence type="ECO:0000256" key="6">
    <source>
        <dbReference type="ARBA" id="ARBA00047872"/>
    </source>
</evidence>
<evidence type="ECO:0000313" key="11">
    <source>
        <dbReference type="Proteomes" id="UP000075578"/>
    </source>
</evidence>
<dbReference type="GO" id="GO:0005829">
    <property type="term" value="C:cytosol"/>
    <property type="evidence" value="ECO:0007669"/>
    <property type="project" value="TreeGrafter"/>
</dbReference>
<dbReference type="Pfam" id="PF22468">
    <property type="entry name" value="ACT_9"/>
    <property type="match status" value="2"/>
</dbReference>
<comment type="caution">
    <text evidence="10">The sequence shown here is derived from an EMBL/GenBank/DDBJ whole genome shotgun (WGS) entry which is preliminary data.</text>
</comment>
<keyword evidence="5" id="KW-0067">ATP-binding</keyword>
<keyword evidence="8" id="KW-0028">Amino-acid biosynthesis</keyword>
<gene>
    <name evidence="10" type="ORF">AMQ74_00690</name>
</gene>
<dbReference type="PIRSF" id="PIRSF000726">
    <property type="entry name" value="Asp_kin"/>
    <property type="match status" value="1"/>
</dbReference>
<dbReference type="InterPro" id="IPR045865">
    <property type="entry name" value="ACT-like_dom_sf"/>
</dbReference>
<dbReference type="GO" id="GO:0005524">
    <property type="term" value="F:ATP binding"/>
    <property type="evidence" value="ECO:0007669"/>
    <property type="project" value="UniProtKB-KW"/>
</dbReference>
<dbReference type="CDD" id="cd04892">
    <property type="entry name" value="ACT_AK-like_2"/>
    <property type="match status" value="1"/>
</dbReference>
<dbReference type="UniPathway" id="UPA00051">
    <property type="reaction ID" value="UER00462"/>
</dbReference>
<dbReference type="InterPro" id="IPR054352">
    <property type="entry name" value="ACT_Aspartokinase"/>
</dbReference>
<dbReference type="PANTHER" id="PTHR21499:SF59">
    <property type="entry name" value="ASPARTOKINASE"/>
    <property type="match status" value="1"/>
</dbReference>
<dbReference type="EMBL" id="LNGD01000028">
    <property type="protein sequence ID" value="KYC52560.1"/>
    <property type="molecule type" value="Genomic_DNA"/>
</dbReference>
<dbReference type="AlphaFoldDB" id="A0A150J5R1"/>
<dbReference type="InterPro" id="IPR001048">
    <property type="entry name" value="Asp/Glu/Uridylate_kinase"/>
</dbReference>
<dbReference type="InterPro" id="IPR001341">
    <property type="entry name" value="Asp_kinase"/>
</dbReference>
<evidence type="ECO:0000256" key="7">
    <source>
        <dbReference type="RuleBase" id="RU003448"/>
    </source>
</evidence>
<keyword evidence="4 7" id="KW-0418">Kinase</keyword>
<evidence type="ECO:0000256" key="5">
    <source>
        <dbReference type="ARBA" id="ARBA00022840"/>
    </source>
</evidence>
<dbReference type="PANTHER" id="PTHR21499">
    <property type="entry name" value="ASPARTATE KINASE"/>
    <property type="match status" value="1"/>
</dbReference>
<protein>
    <recommendedName>
        <fullName evidence="7">Aspartokinase</fullName>
        <ecNumber evidence="7">2.7.2.4</ecNumber>
    </recommendedName>
</protein>
<dbReference type="GO" id="GO:0009089">
    <property type="term" value="P:lysine biosynthetic process via diaminopimelate"/>
    <property type="evidence" value="ECO:0007669"/>
    <property type="project" value="UniProtKB-UniPathway"/>
</dbReference>
<dbReference type="InterPro" id="IPR002912">
    <property type="entry name" value="ACT_dom"/>
</dbReference>
<comment type="pathway">
    <text evidence="8">Amino-acid biosynthesis; L-methionine biosynthesis via de novo pathway; L-homoserine from L-aspartate: step 1/3.</text>
</comment>
<proteinExistence type="inferred from homology"/>
<dbReference type="GO" id="GO:0009088">
    <property type="term" value="P:threonine biosynthetic process"/>
    <property type="evidence" value="ECO:0007669"/>
    <property type="project" value="UniProtKB-UniPathway"/>
</dbReference>
<dbReference type="SUPFAM" id="SSF53633">
    <property type="entry name" value="Carbamate kinase-like"/>
    <property type="match status" value="1"/>
</dbReference>
<keyword evidence="2 7" id="KW-0808">Transferase</keyword>
<feature type="domain" description="ACT" evidence="9">
    <location>
        <begin position="321"/>
        <end position="399"/>
    </location>
</feature>
<evidence type="ECO:0000256" key="1">
    <source>
        <dbReference type="ARBA" id="ARBA00010122"/>
    </source>
</evidence>
<sequence>MRIVMKYGGTSVGNAERFLNTANIAIDNYRKGNEVVVVVSAMSGVTDMLLGAADKSLKGEDIAPMINELRSKHFDACQHIKKEELWKATKEGIDTLLVDLEKSLIGVHYLGELSARSKDRIVSFGERLSSLILSKTIESLGVPSDKVDAFYLIVTDNNFGEAAVLFEESYKKTSEVLNPMLKKGMIPVVTGFIAKSKEGDITTLGRGGSDYTASIIGAGINASEIWIMTDVDGIMTTNPNICSNAYTIPEMSYLEAMELAYFGAKVLHPRTIEPAISKNIPVRVKNSMSDSPGTLILKDTVTNHKVIKAISIIENAAIVYVSGAGMIGVPGVAAKVFKALGDNNINVYMISQGSSEANISFVISEKDTEKSETALRKAFPNKDLVRDISHIKGVSIISAVGKGMKGAVGTAARLFTAVSKEKINILMISQGSSEVSISFVVSKEDGHKAIKAIHKEYLE</sequence>
<organism evidence="10 11">
    <name type="scientific">Candidatus Methanofastidiosum methylothiophilum</name>
    <dbReference type="NCBI Taxonomy" id="1705564"/>
    <lineage>
        <taxon>Archaea</taxon>
        <taxon>Methanobacteriati</taxon>
        <taxon>Methanobacteriota</taxon>
        <taxon>Stenosarchaea group</taxon>
        <taxon>Candidatus Methanofastidiosia</taxon>
        <taxon>Candidatus Methanofastidiosales</taxon>
        <taxon>Candidatus Methanofastidiosaceae</taxon>
        <taxon>Candidatus Methanofastidiosum</taxon>
    </lineage>
</organism>
<evidence type="ECO:0000256" key="2">
    <source>
        <dbReference type="ARBA" id="ARBA00022679"/>
    </source>
</evidence>
<dbReference type="UniPathway" id="UPA00034">
    <property type="reaction ID" value="UER00015"/>
</dbReference>
<evidence type="ECO:0000313" key="10">
    <source>
        <dbReference type="EMBL" id="KYC52560.1"/>
    </source>
</evidence>
<dbReference type="PROSITE" id="PS00324">
    <property type="entry name" value="ASPARTOKINASE"/>
    <property type="match status" value="1"/>
</dbReference>
<dbReference type="CDD" id="cd04921">
    <property type="entry name" value="ACT_AKi-HSDH-ThrA-like_1"/>
    <property type="match status" value="1"/>
</dbReference>
<keyword evidence="3" id="KW-0547">Nucleotide-binding</keyword>
<comment type="similarity">
    <text evidence="1 7">Belongs to the aspartokinase family.</text>
</comment>
<dbReference type="PATRIC" id="fig|1705564.3.peg.706"/>
<dbReference type="UniPathway" id="UPA00050">
    <property type="reaction ID" value="UER00461"/>
</dbReference>
<evidence type="ECO:0000259" key="9">
    <source>
        <dbReference type="PROSITE" id="PS51671"/>
    </source>
</evidence>
<dbReference type="GO" id="GO:0004072">
    <property type="term" value="F:aspartate kinase activity"/>
    <property type="evidence" value="ECO:0007669"/>
    <property type="project" value="UniProtKB-EC"/>
</dbReference>
<dbReference type="Gene3D" id="3.30.2130.10">
    <property type="entry name" value="VC0802-like"/>
    <property type="match status" value="1"/>
</dbReference>
<dbReference type="EC" id="2.7.2.4" evidence="7"/>
<dbReference type="NCBIfam" id="TIGR00656">
    <property type="entry name" value="asp_kin_monofn"/>
    <property type="match status" value="1"/>
</dbReference>
<dbReference type="GO" id="GO:0009090">
    <property type="term" value="P:homoserine biosynthetic process"/>
    <property type="evidence" value="ECO:0007669"/>
    <property type="project" value="TreeGrafter"/>
</dbReference>
<dbReference type="InterPro" id="IPR036393">
    <property type="entry name" value="AceGlu_kinase-like_sf"/>
</dbReference>
<dbReference type="NCBIfam" id="TIGR00657">
    <property type="entry name" value="asp_kinases"/>
    <property type="match status" value="1"/>
</dbReference>
<reference evidence="10 11" key="1">
    <citation type="journal article" date="2016" name="ISME J.">
        <title>Chasing the elusive Euryarchaeota class WSA2: genomes reveal a uniquely fastidious methyl-reducing methanogen.</title>
        <authorList>
            <person name="Nobu M.K."/>
            <person name="Narihiro T."/>
            <person name="Kuroda K."/>
            <person name="Mei R."/>
            <person name="Liu W.T."/>
        </authorList>
    </citation>
    <scope>NUCLEOTIDE SEQUENCE [LARGE SCALE GENOMIC DNA]</scope>
    <source>
        <strain evidence="10">U1lsi0528_Bin089</strain>
    </source>
</reference>
<comment type="pathway">
    <text evidence="8">Amino-acid biosynthesis; L-lysine biosynthesis via DAP pathway; (S)-tetrahydrodipicolinate from L-aspartate: step 1/4.</text>
</comment>
<dbReference type="SUPFAM" id="SSF55021">
    <property type="entry name" value="ACT-like"/>
    <property type="match status" value="2"/>
</dbReference>
<dbReference type="Gene3D" id="3.40.1160.10">
    <property type="entry name" value="Acetylglutamate kinase-like"/>
    <property type="match status" value="1"/>
</dbReference>
<dbReference type="Proteomes" id="UP000075578">
    <property type="component" value="Unassembled WGS sequence"/>
</dbReference>
<name>A0A150J5R1_9EURY</name>
<comment type="pathway">
    <text evidence="8">Amino-acid biosynthesis; L-threonine biosynthesis; L-threonine from L-aspartate: step 1/5.</text>
</comment>
<dbReference type="NCBIfam" id="NF004938">
    <property type="entry name" value="PRK06291.1"/>
    <property type="match status" value="1"/>
</dbReference>
<evidence type="ECO:0000256" key="8">
    <source>
        <dbReference type="RuleBase" id="RU004249"/>
    </source>
</evidence>
<dbReference type="Pfam" id="PF00696">
    <property type="entry name" value="AA_kinase"/>
    <property type="match status" value="1"/>
</dbReference>
<dbReference type="Gene3D" id="3.30.70.260">
    <property type="match status" value="1"/>
</dbReference>
<evidence type="ECO:0000256" key="3">
    <source>
        <dbReference type="ARBA" id="ARBA00022741"/>
    </source>
</evidence>
<accession>A0A150J5R1</accession>
<dbReference type="PROSITE" id="PS51671">
    <property type="entry name" value="ACT"/>
    <property type="match status" value="1"/>
</dbReference>